<dbReference type="InterPro" id="IPR025436">
    <property type="entry name" value="DUF4179"/>
</dbReference>
<evidence type="ECO:0000256" key="1">
    <source>
        <dbReference type="SAM" id="Phobius"/>
    </source>
</evidence>
<organism evidence="3 4">
    <name type="scientific">Thermophilibacter provencensis</name>
    <dbReference type="NCBI Taxonomy" id="1852386"/>
    <lineage>
        <taxon>Bacteria</taxon>
        <taxon>Bacillati</taxon>
        <taxon>Actinomycetota</taxon>
        <taxon>Coriobacteriia</taxon>
        <taxon>Coriobacteriales</taxon>
        <taxon>Atopobiaceae</taxon>
        <taxon>Thermophilibacter</taxon>
    </lineage>
</organism>
<sequence length="379" mass="39331">MTSPLDSYTASMGDLHFSDEAKARMAESLRAAAAARDAEKNAQPAAPAEVLTMPARRPARPHARRWVRVAAGLALALVLGGGATVAVAVGVLPNPADVLSDVFGGAPSQTELLNDVGRPIGASATSNGVTVTAEAVAGDRFNYAVAYSIEFDDPAALEGIEFHEGGTLTYVGDAFLRVDGAMSGGGLVRLYDADPGDNTLQLVQVMGVQTWNDAGIVGRTARFSMSKLEIYADDGGFKTLAAGNWNLKFEMNYVDTTVDLPAGQTTTWQGSAVTIDAVAVSSLGVTVDYTIDRQTRDLALPGEVSDEALEEQATTIGLPVIVTFADGTTFDATDANGSAVKHGDGTTTVSKATTYDHIVDTDDIVSVTVGDVEIPVSAA</sequence>
<reference evidence="4" key="1">
    <citation type="submission" date="2023-06" db="EMBL/GenBank/DDBJ databases">
        <title>Identification and characterization of horizontal gene transfer across gut microbiota members of farm animals based on homology search.</title>
        <authorList>
            <person name="Zeman M."/>
            <person name="Kubasova T."/>
            <person name="Jahodarova E."/>
            <person name="Nykrynova M."/>
            <person name="Rychlik I."/>
        </authorList>
    </citation>
    <scope>NUCLEOTIDE SEQUENCE [LARGE SCALE GENOMIC DNA]</scope>
    <source>
        <strain evidence="4">153_Feed</strain>
    </source>
</reference>
<keyword evidence="1" id="KW-1133">Transmembrane helix</keyword>
<name>A0ABT7V715_9ACTN</name>
<dbReference type="Pfam" id="PF13786">
    <property type="entry name" value="DUF4179"/>
    <property type="match status" value="1"/>
</dbReference>
<comment type="caution">
    <text evidence="3">The sequence shown here is derived from an EMBL/GenBank/DDBJ whole genome shotgun (WGS) entry which is preliminary data.</text>
</comment>
<keyword evidence="4" id="KW-1185">Reference proteome</keyword>
<keyword evidence="1" id="KW-0812">Transmembrane</keyword>
<evidence type="ECO:0000259" key="2">
    <source>
        <dbReference type="Pfam" id="PF13786"/>
    </source>
</evidence>
<dbReference type="Proteomes" id="UP001529256">
    <property type="component" value="Unassembled WGS sequence"/>
</dbReference>
<proteinExistence type="predicted"/>
<feature type="transmembrane region" description="Helical" evidence="1">
    <location>
        <begin position="66"/>
        <end position="92"/>
    </location>
</feature>
<dbReference type="EMBL" id="JAUDEA010000018">
    <property type="protein sequence ID" value="MDM8271806.1"/>
    <property type="molecule type" value="Genomic_DNA"/>
</dbReference>
<protein>
    <submittedName>
        <fullName evidence="3">DUF4179 domain-containing protein</fullName>
    </submittedName>
</protein>
<evidence type="ECO:0000313" key="4">
    <source>
        <dbReference type="Proteomes" id="UP001529256"/>
    </source>
</evidence>
<feature type="domain" description="DUF4179" evidence="2">
    <location>
        <begin position="63"/>
        <end position="150"/>
    </location>
</feature>
<keyword evidence="1" id="KW-0472">Membrane</keyword>
<reference evidence="3 4" key="3">
    <citation type="submission" date="2023-06" db="EMBL/GenBank/DDBJ databases">
        <authorList>
            <person name="Zeman M."/>
            <person name="Kubasova T."/>
            <person name="Jahodarova E."/>
            <person name="Nykrynova M."/>
            <person name="Rychlik I."/>
        </authorList>
    </citation>
    <scope>NUCLEOTIDE SEQUENCE [LARGE SCALE GENOMIC DNA]</scope>
    <source>
        <strain evidence="3 4">153_Feed</strain>
    </source>
</reference>
<accession>A0ABT7V715</accession>
<gene>
    <name evidence="3" type="ORF">QUW25_09025</name>
</gene>
<reference evidence="3 4" key="2">
    <citation type="submission" date="2023-06" db="EMBL/GenBank/DDBJ databases">
        <title>Identification and characterization of horizontal gene transfer across gut microbiota members of farm animals based on homology search.</title>
        <authorList>
            <person name="Schwarzerova J."/>
            <person name="Nykrynova M."/>
            <person name="Jureckova K."/>
            <person name="Cejkova D."/>
            <person name="Rychlik I."/>
        </authorList>
    </citation>
    <scope>NUCLEOTIDE SEQUENCE [LARGE SCALE GENOMIC DNA]</scope>
    <source>
        <strain evidence="3 4">153_Feed</strain>
    </source>
</reference>
<dbReference type="RefSeq" id="WP_289511883.1">
    <property type="nucleotide sequence ID" value="NZ_JAUDEA010000018.1"/>
</dbReference>
<evidence type="ECO:0000313" key="3">
    <source>
        <dbReference type="EMBL" id="MDM8271806.1"/>
    </source>
</evidence>
<dbReference type="Gene3D" id="2.60.40.1630">
    <property type="entry name" value="bacillus anthracis domain"/>
    <property type="match status" value="1"/>
</dbReference>